<sequence length="97" mass="10824">MNEANSLRDGGKESPESEAASGNVLTLTPLPKIDLRDAHAIRRELGSVYRDMRAGRLASQDGTRLAYVLDMIRKAYETAVLADRLELLERTINPRKD</sequence>
<name>A0A809QXX7_9PROT</name>
<feature type="region of interest" description="Disordered" evidence="1">
    <location>
        <begin position="1"/>
        <end position="25"/>
    </location>
</feature>
<dbReference type="KEGG" id="ddz:DSYM_00970"/>
<dbReference type="EMBL" id="AP021857">
    <property type="protein sequence ID" value="BBO19398.1"/>
    <property type="molecule type" value="Genomic_DNA"/>
</dbReference>
<accession>A0A809QXX7</accession>
<proteinExistence type="predicted"/>
<reference evidence="2" key="1">
    <citation type="journal article" name="DNA Res.">
        <title>The physiological potential of anammox bacteria as revealed by their core genome structure.</title>
        <authorList>
            <person name="Okubo T."/>
            <person name="Toyoda A."/>
            <person name="Fukuhara K."/>
            <person name="Uchiyama I."/>
            <person name="Harigaya Y."/>
            <person name="Kuroiwa M."/>
            <person name="Suzuki T."/>
            <person name="Murakami Y."/>
            <person name="Suwa Y."/>
            <person name="Takami H."/>
        </authorList>
    </citation>
    <scope>NUCLEOTIDE SEQUENCE</scope>
    <source>
        <strain evidence="2">317325-3</strain>
    </source>
</reference>
<dbReference type="AlphaFoldDB" id="A0A809QXX7"/>
<evidence type="ECO:0000313" key="2">
    <source>
        <dbReference type="EMBL" id="BBO19398.1"/>
    </source>
</evidence>
<evidence type="ECO:0000313" key="3">
    <source>
        <dbReference type="Proteomes" id="UP000662914"/>
    </source>
</evidence>
<evidence type="ECO:0000256" key="1">
    <source>
        <dbReference type="SAM" id="MobiDB-lite"/>
    </source>
</evidence>
<dbReference type="Proteomes" id="UP000662914">
    <property type="component" value="Chromosome"/>
</dbReference>
<organism evidence="2 3">
    <name type="scientific">Candidatus Desulfobacillus denitrificans</name>
    <dbReference type="NCBI Taxonomy" id="2608985"/>
    <lineage>
        <taxon>Bacteria</taxon>
        <taxon>Pseudomonadati</taxon>
        <taxon>Pseudomonadota</taxon>
        <taxon>Betaproteobacteria</taxon>
        <taxon>Candidatus Desulfobacillus</taxon>
    </lineage>
</organism>
<protein>
    <submittedName>
        <fullName evidence="2">Uncharacterized protein</fullName>
    </submittedName>
</protein>
<gene>
    <name evidence="2" type="ORF">DSYM_00970</name>
</gene>